<dbReference type="PANTHER" id="PTHR34390">
    <property type="entry name" value="UPF0442 PROTEIN YJJB-RELATED"/>
    <property type="match status" value="1"/>
</dbReference>
<protein>
    <recommendedName>
        <fullName evidence="8">Threonine/serine exporter-like N-terminal domain-containing protein</fullName>
    </recommendedName>
</protein>
<dbReference type="GO" id="GO:0015744">
    <property type="term" value="P:succinate transport"/>
    <property type="evidence" value="ECO:0007669"/>
    <property type="project" value="TreeGrafter"/>
</dbReference>
<evidence type="ECO:0000256" key="4">
    <source>
        <dbReference type="ARBA" id="ARBA00022989"/>
    </source>
</evidence>
<comment type="subcellular location">
    <subcellularLocation>
        <location evidence="1">Cell membrane</location>
        <topology evidence="1">Multi-pass membrane protein</topology>
    </subcellularLocation>
</comment>
<evidence type="ECO:0000256" key="1">
    <source>
        <dbReference type="ARBA" id="ARBA00004651"/>
    </source>
</evidence>
<dbReference type="EMBL" id="MPDK01000003">
    <property type="protein sequence ID" value="PWI58460.1"/>
    <property type="molecule type" value="Genomic_DNA"/>
</dbReference>
<feature type="domain" description="Threonine/serine exporter-like N-terminal" evidence="8">
    <location>
        <begin position="19"/>
        <end position="260"/>
    </location>
</feature>
<keyword evidence="3 7" id="KW-0812">Transmembrane</keyword>
<feature type="transmembrane region" description="Helical" evidence="7">
    <location>
        <begin position="206"/>
        <end position="225"/>
    </location>
</feature>
<dbReference type="OrthoDB" id="9813917at2"/>
<feature type="transmembrane region" description="Helical" evidence="7">
    <location>
        <begin position="237"/>
        <end position="260"/>
    </location>
</feature>
<dbReference type="GO" id="GO:0022857">
    <property type="term" value="F:transmembrane transporter activity"/>
    <property type="evidence" value="ECO:0007669"/>
    <property type="project" value="InterPro"/>
</dbReference>
<comment type="similarity">
    <text evidence="6">Belongs to the ThrE exporter (TC 2.A.79) family.</text>
</comment>
<keyword evidence="10" id="KW-1185">Reference proteome</keyword>
<gene>
    <name evidence="9" type="ORF">BM613_02720</name>
</gene>
<dbReference type="PANTHER" id="PTHR34390:SF2">
    <property type="entry name" value="SUCCINATE TRANSPORTER SUBUNIT YJJP-RELATED"/>
    <property type="match status" value="1"/>
</dbReference>
<keyword evidence="4 7" id="KW-1133">Transmembrane helix</keyword>
<dbReference type="InterPro" id="IPR010619">
    <property type="entry name" value="ThrE-like_N"/>
</dbReference>
<dbReference type="GO" id="GO:0005886">
    <property type="term" value="C:plasma membrane"/>
    <property type="evidence" value="ECO:0007669"/>
    <property type="project" value="UniProtKB-SubCell"/>
</dbReference>
<reference evidence="9 10" key="1">
    <citation type="submission" date="2016-11" db="EMBL/GenBank/DDBJ databases">
        <title>Comparative genomics of Acidibacillus ferroxidans species.</title>
        <authorList>
            <person name="Oliveira G."/>
            <person name="Nunes G."/>
            <person name="Oliveira R."/>
            <person name="Araujo F."/>
            <person name="Salim A."/>
            <person name="Scholte L."/>
            <person name="Morais D."/>
            <person name="Nancucheo I."/>
            <person name="Johnson D.B."/>
            <person name="Grail B."/>
            <person name="Bittencourt J."/>
            <person name="Valadares R."/>
        </authorList>
    </citation>
    <scope>NUCLEOTIDE SEQUENCE [LARGE SCALE GENOMIC DNA]</scope>
    <source>
        <strain evidence="9 10">Y002</strain>
    </source>
</reference>
<evidence type="ECO:0000256" key="7">
    <source>
        <dbReference type="SAM" id="Phobius"/>
    </source>
</evidence>
<comment type="caution">
    <text evidence="9">The sequence shown here is derived from an EMBL/GenBank/DDBJ whole genome shotgun (WGS) entry which is preliminary data.</text>
</comment>
<sequence length="265" mass="27966">MKESSGSGGWVVDEERVLRLCMQTGLLLLRYGGETSRVEETMAHMAMGAGAPPDSVQSFVTPTGIFISMTTDNGTLTHLTRVTGPATMNLEKVTLLNDLSRRLQRGNCTVDEAFAELDRIEQAPFIYPRWMQMVASALSSGSFTIILGGAGSDFLWGAVGGLIAQETTRWLTRYAPRFFSVLLASLLGALLAVLSSAIGYTHDEGAIIIGAILPLLPGLAVTNAIRDLLAGDLLAGVARGAEALFTSVAIAIAVAVAIGISPRLT</sequence>
<keyword evidence="2" id="KW-1003">Cell membrane</keyword>
<evidence type="ECO:0000256" key="3">
    <source>
        <dbReference type="ARBA" id="ARBA00022692"/>
    </source>
</evidence>
<evidence type="ECO:0000256" key="2">
    <source>
        <dbReference type="ARBA" id="ARBA00022475"/>
    </source>
</evidence>
<evidence type="ECO:0000313" key="9">
    <source>
        <dbReference type="EMBL" id="PWI58460.1"/>
    </source>
</evidence>
<dbReference type="InterPro" id="IPR050539">
    <property type="entry name" value="ThrE_Dicarb/AminoAcid_Exp"/>
</dbReference>
<accession>A0A2U3DB11</accession>
<organism evidence="9 10">
    <name type="scientific">Sulfoacidibacillus thermotolerans</name>
    <name type="common">Acidibacillus sulfuroxidans</name>
    <dbReference type="NCBI Taxonomy" id="1765684"/>
    <lineage>
        <taxon>Bacteria</taxon>
        <taxon>Bacillati</taxon>
        <taxon>Bacillota</taxon>
        <taxon>Bacilli</taxon>
        <taxon>Bacillales</taxon>
        <taxon>Alicyclobacillaceae</taxon>
        <taxon>Sulfoacidibacillus</taxon>
    </lineage>
</organism>
<dbReference type="Proteomes" id="UP000245380">
    <property type="component" value="Unassembled WGS sequence"/>
</dbReference>
<proteinExistence type="inferred from homology"/>
<evidence type="ECO:0000259" key="8">
    <source>
        <dbReference type="Pfam" id="PF06738"/>
    </source>
</evidence>
<evidence type="ECO:0000256" key="6">
    <source>
        <dbReference type="ARBA" id="ARBA00034125"/>
    </source>
</evidence>
<name>A0A2U3DB11_SULT2</name>
<dbReference type="AlphaFoldDB" id="A0A2U3DB11"/>
<feature type="transmembrane region" description="Helical" evidence="7">
    <location>
        <begin position="178"/>
        <end position="200"/>
    </location>
</feature>
<evidence type="ECO:0000313" key="10">
    <source>
        <dbReference type="Proteomes" id="UP000245380"/>
    </source>
</evidence>
<dbReference type="Pfam" id="PF06738">
    <property type="entry name" value="ThrE"/>
    <property type="match status" value="1"/>
</dbReference>
<evidence type="ECO:0000256" key="5">
    <source>
        <dbReference type="ARBA" id="ARBA00023136"/>
    </source>
</evidence>
<keyword evidence="5 7" id="KW-0472">Membrane</keyword>